<protein>
    <submittedName>
        <fullName evidence="2">Uncharacterized protein</fullName>
    </submittedName>
</protein>
<organism evidence="2 3">
    <name type="scientific">Candidatus Parabacteroides intestinipullorum</name>
    <dbReference type="NCBI Taxonomy" id="2838723"/>
    <lineage>
        <taxon>Bacteria</taxon>
        <taxon>Pseudomonadati</taxon>
        <taxon>Bacteroidota</taxon>
        <taxon>Bacteroidia</taxon>
        <taxon>Bacteroidales</taxon>
        <taxon>Tannerellaceae</taxon>
        <taxon>Parabacteroides</taxon>
    </lineage>
</organism>
<dbReference type="EMBL" id="DXEL01000082">
    <property type="protein sequence ID" value="HIX75740.1"/>
    <property type="molecule type" value="Genomic_DNA"/>
</dbReference>
<feature type="transmembrane region" description="Helical" evidence="1">
    <location>
        <begin position="12"/>
        <end position="31"/>
    </location>
</feature>
<keyword evidence="1" id="KW-0812">Transmembrane</keyword>
<evidence type="ECO:0000313" key="2">
    <source>
        <dbReference type="EMBL" id="HIX75740.1"/>
    </source>
</evidence>
<keyword evidence="1" id="KW-1133">Transmembrane helix</keyword>
<dbReference type="Proteomes" id="UP000886740">
    <property type="component" value="Unassembled WGS sequence"/>
</dbReference>
<sequence>MRRGSKADEIMTLAFMILAIATVVCYVMTFSSPDKRAFWYVGGVAVFVRLIQYILRFVK</sequence>
<reference evidence="2" key="2">
    <citation type="submission" date="2021-04" db="EMBL/GenBank/DDBJ databases">
        <authorList>
            <person name="Gilroy R."/>
        </authorList>
    </citation>
    <scope>NUCLEOTIDE SEQUENCE</scope>
    <source>
        <strain evidence="2">ChiGjej6B6-14162</strain>
    </source>
</reference>
<name>A0A9D1XD09_9BACT</name>
<evidence type="ECO:0000256" key="1">
    <source>
        <dbReference type="SAM" id="Phobius"/>
    </source>
</evidence>
<keyword evidence="1" id="KW-0472">Membrane</keyword>
<reference evidence="2" key="1">
    <citation type="journal article" date="2021" name="PeerJ">
        <title>Extensive microbial diversity within the chicken gut microbiome revealed by metagenomics and culture.</title>
        <authorList>
            <person name="Gilroy R."/>
            <person name="Ravi A."/>
            <person name="Getino M."/>
            <person name="Pursley I."/>
            <person name="Horton D.L."/>
            <person name="Alikhan N.F."/>
            <person name="Baker D."/>
            <person name="Gharbi K."/>
            <person name="Hall N."/>
            <person name="Watson M."/>
            <person name="Adriaenssens E.M."/>
            <person name="Foster-Nyarko E."/>
            <person name="Jarju S."/>
            <person name="Secka A."/>
            <person name="Antonio M."/>
            <person name="Oren A."/>
            <person name="Chaudhuri R.R."/>
            <person name="La Ragione R."/>
            <person name="Hildebrand F."/>
            <person name="Pallen M.J."/>
        </authorList>
    </citation>
    <scope>NUCLEOTIDE SEQUENCE</scope>
    <source>
        <strain evidence="2">ChiGjej6B6-14162</strain>
    </source>
</reference>
<evidence type="ECO:0000313" key="3">
    <source>
        <dbReference type="Proteomes" id="UP000886740"/>
    </source>
</evidence>
<dbReference type="AlphaFoldDB" id="A0A9D1XD09"/>
<gene>
    <name evidence="2" type="ORF">H9977_12020</name>
</gene>
<accession>A0A9D1XD09</accession>
<comment type="caution">
    <text evidence="2">The sequence shown here is derived from an EMBL/GenBank/DDBJ whole genome shotgun (WGS) entry which is preliminary data.</text>
</comment>
<feature type="transmembrane region" description="Helical" evidence="1">
    <location>
        <begin position="37"/>
        <end position="55"/>
    </location>
</feature>
<proteinExistence type="predicted"/>